<reference evidence="2 3" key="1">
    <citation type="submission" date="2018-01" db="EMBL/GenBank/DDBJ databases">
        <title>Draft genome sequence of Sphaerisporangium sp. 7K107.</title>
        <authorList>
            <person name="Sahin N."/>
            <person name="Saygin H."/>
            <person name="Ay H."/>
        </authorList>
    </citation>
    <scope>NUCLEOTIDE SEQUENCE [LARGE SCALE GENOMIC DNA]</scope>
    <source>
        <strain evidence="2 3">7K107</strain>
    </source>
</reference>
<accession>A0A2W2HSL0</accession>
<dbReference type="PROSITE" id="PS50231">
    <property type="entry name" value="RICIN_B_LECTIN"/>
    <property type="match status" value="1"/>
</dbReference>
<name>A0A2W2HSL0_9ACTN</name>
<dbReference type="Gene3D" id="2.80.10.50">
    <property type="match status" value="1"/>
</dbReference>
<dbReference type="Gene3D" id="2.60.40.10">
    <property type="entry name" value="Immunoglobulins"/>
    <property type="match status" value="1"/>
</dbReference>
<dbReference type="Pfam" id="PF00652">
    <property type="entry name" value="Ricin_B_lectin"/>
    <property type="match status" value="1"/>
</dbReference>
<evidence type="ECO:0000313" key="2">
    <source>
        <dbReference type="EMBL" id="PZG52858.1"/>
    </source>
</evidence>
<evidence type="ECO:0000313" key="3">
    <source>
        <dbReference type="Proteomes" id="UP000248544"/>
    </source>
</evidence>
<organism evidence="2 3">
    <name type="scientific">Spongiactinospora gelatinilytica</name>
    <dbReference type="NCBI Taxonomy" id="2666298"/>
    <lineage>
        <taxon>Bacteria</taxon>
        <taxon>Bacillati</taxon>
        <taxon>Actinomycetota</taxon>
        <taxon>Actinomycetes</taxon>
        <taxon>Streptosporangiales</taxon>
        <taxon>Streptosporangiaceae</taxon>
        <taxon>Spongiactinospora</taxon>
    </lineage>
</organism>
<dbReference type="SMART" id="SM00458">
    <property type="entry name" value="RICIN"/>
    <property type="match status" value="1"/>
</dbReference>
<gene>
    <name evidence="2" type="ORF">C1I98_06700</name>
</gene>
<dbReference type="GO" id="GO:0005975">
    <property type="term" value="P:carbohydrate metabolic process"/>
    <property type="evidence" value="ECO:0007669"/>
    <property type="project" value="UniProtKB-ARBA"/>
</dbReference>
<dbReference type="EMBL" id="POUA01000032">
    <property type="protein sequence ID" value="PZG52858.1"/>
    <property type="molecule type" value="Genomic_DNA"/>
</dbReference>
<dbReference type="InterPro" id="IPR013783">
    <property type="entry name" value="Ig-like_fold"/>
</dbReference>
<dbReference type="AlphaFoldDB" id="A0A2W2HSL0"/>
<dbReference type="SUPFAM" id="SSF50370">
    <property type="entry name" value="Ricin B-like lectins"/>
    <property type="match status" value="1"/>
</dbReference>
<feature type="domain" description="Ricin B lectin" evidence="1">
    <location>
        <begin position="459"/>
        <end position="594"/>
    </location>
</feature>
<dbReference type="InterPro" id="IPR035992">
    <property type="entry name" value="Ricin_B-like_lectins"/>
</dbReference>
<dbReference type="Proteomes" id="UP000248544">
    <property type="component" value="Unassembled WGS sequence"/>
</dbReference>
<dbReference type="CDD" id="cd00161">
    <property type="entry name" value="beta-trefoil_Ricin-like"/>
    <property type="match status" value="1"/>
</dbReference>
<sequence length="597" mass="62567">MCRTRWAPLAALMFARPLARRSPGPSAALPCPREIAAQRARFYVIETPAPGDYASPGKSCAQKAMGMRIRQLVMAVVLAAGGLAALPVTPAAAVPGGVAAAPPVQCAGDGTSGHRVQLLYTYEPGSNRFAEREPVMRAAAWTAQQNINDSARRDGAQRWLRFLTGVTGCQPVISSIEVPTGSTNSGTFVNLLKTMGYNTPQRIYVILAENHRLNCAGAENDGVGNDDSPGTGNLHNSKTFWITFQPSCFSGHTVTHEVAHTLGGVLPYAPHADGGGHCTDGNETLCQNTGTVACPDPLAVRLLDCGRDDYFAIVPQGSYLPTHFNAALHSRYLEPGAAVPAMTTIPPLPPQLLRAADVEGSSIAFGFLPSMLPTGSGYTSDHQILRNGSVVATVPGWQTTARVTGLPSNTTATYTVRQRVTYGGVTRTSANSQPLTVTTNAATDPAGQPESGAVLMLTNDLVDSSGPNQAMDLFSFNENDNAEIVQWPANGQANQQWKLTPAGTGFTLSSLHSLKCLTPLGGATAPGTKIVQTPCTGTTAQQWTFPAISGLTYQVRSVAAGLCAQSEGAGTGAGTRLVLAACSTVQPSQRWTANRIA</sequence>
<dbReference type="InterPro" id="IPR000772">
    <property type="entry name" value="Ricin_B_lectin"/>
</dbReference>
<keyword evidence="3" id="KW-1185">Reference proteome</keyword>
<proteinExistence type="predicted"/>
<evidence type="ECO:0000259" key="1">
    <source>
        <dbReference type="SMART" id="SM00458"/>
    </source>
</evidence>
<protein>
    <recommendedName>
        <fullName evidence="1">Ricin B lectin domain-containing protein</fullName>
    </recommendedName>
</protein>
<comment type="caution">
    <text evidence="2">The sequence shown here is derived from an EMBL/GenBank/DDBJ whole genome shotgun (WGS) entry which is preliminary data.</text>
</comment>